<evidence type="ECO:0000256" key="6">
    <source>
        <dbReference type="ARBA" id="ARBA00023316"/>
    </source>
</evidence>
<evidence type="ECO:0000256" key="1">
    <source>
        <dbReference type="ARBA" id="ARBA00022475"/>
    </source>
</evidence>
<dbReference type="GO" id="GO:0071555">
    <property type="term" value="P:cell wall organization"/>
    <property type="evidence" value="ECO:0007669"/>
    <property type="project" value="UniProtKB-KW"/>
</dbReference>
<feature type="site" description="Important for catalytic activity" evidence="7">
    <location>
        <position position="222"/>
    </location>
</feature>
<evidence type="ECO:0000313" key="8">
    <source>
        <dbReference type="EMBL" id="ROR32629.1"/>
    </source>
</evidence>
<dbReference type="AlphaFoldDB" id="A0A3N1Y1D1"/>
<dbReference type="GO" id="GO:0008932">
    <property type="term" value="F:lytic endotransglycosylase activity"/>
    <property type="evidence" value="ECO:0007669"/>
    <property type="project" value="UniProtKB-UniRule"/>
</dbReference>
<keyword evidence="1 7" id="KW-1003">Cell membrane</keyword>
<comment type="catalytic activity">
    <reaction evidence="7">
        <text>a peptidoglycan chain = a peptidoglycan chain with N-acetyl-1,6-anhydromuramyl-[peptide] at the reducing end + a peptidoglycan chain with N-acetylglucosamine at the non-reducing end.</text>
        <dbReference type="EC" id="4.2.2.29"/>
    </reaction>
</comment>
<dbReference type="Pfam" id="PF02618">
    <property type="entry name" value="YceG"/>
    <property type="match status" value="1"/>
</dbReference>
<evidence type="ECO:0000256" key="4">
    <source>
        <dbReference type="ARBA" id="ARBA00023136"/>
    </source>
</evidence>
<keyword evidence="3 7" id="KW-1133">Transmembrane helix</keyword>
<comment type="caution">
    <text evidence="8">The sequence shown here is derived from an EMBL/GenBank/DDBJ whole genome shotgun (WGS) entry which is preliminary data.</text>
</comment>
<keyword evidence="9" id="KW-1185">Reference proteome</keyword>
<name>A0A3N1Y1D1_9GAMM</name>
<keyword evidence="2 7" id="KW-0812">Transmembrane</keyword>
<evidence type="ECO:0000256" key="5">
    <source>
        <dbReference type="ARBA" id="ARBA00023239"/>
    </source>
</evidence>
<dbReference type="Proteomes" id="UP000276634">
    <property type="component" value="Unassembled WGS sequence"/>
</dbReference>
<dbReference type="CDD" id="cd08010">
    <property type="entry name" value="MltG_like"/>
    <property type="match status" value="1"/>
</dbReference>
<reference evidence="8 9" key="1">
    <citation type="submission" date="2018-11" db="EMBL/GenBank/DDBJ databases">
        <title>Genomic Encyclopedia of Type Strains, Phase IV (KMG-IV): sequencing the most valuable type-strain genomes for metagenomic binning, comparative biology and taxonomic classification.</title>
        <authorList>
            <person name="Goeker M."/>
        </authorList>
    </citation>
    <scope>NUCLEOTIDE SEQUENCE [LARGE SCALE GENOMIC DNA]</scope>
    <source>
        <strain evidence="8 9">DSM 100275</strain>
    </source>
</reference>
<keyword evidence="5 7" id="KW-0456">Lyase</keyword>
<dbReference type="InterPro" id="IPR003770">
    <property type="entry name" value="MLTG-like"/>
</dbReference>
<keyword evidence="6 7" id="KW-0961">Cell wall biogenesis/degradation</keyword>
<dbReference type="HAMAP" id="MF_02065">
    <property type="entry name" value="MltG"/>
    <property type="match status" value="1"/>
</dbReference>
<evidence type="ECO:0000313" key="9">
    <source>
        <dbReference type="Proteomes" id="UP000276634"/>
    </source>
</evidence>
<dbReference type="NCBIfam" id="TIGR00247">
    <property type="entry name" value="endolytic transglycosylase MltG"/>
    <property type="match status" value="1"/>
</dbReference>
<dbReference type="EC" id="4.2.2.29" evidence="7"/>
<dbReference type="Gene3D" id="3.30.1490.480">
    <property type="entry name" value="Endolytic murein transglycosylase"/>
    <property type="match status" value="1"/>
</dbReference>
<dbReference type="EMBL" id="RJVI01000002">
    <property type="protein sequence ID" value="ROR32629.1"/>
    <property type="molecule type" value="Genomic_DNA"/>
</dbReference>
<evidence type="ECO:0000256" key="3">
    <source>
        <dbReference type="ARBA" id="ARBA00022989"/>
    </source>
</evidence>
<dbReference type="Gene3D" id="3.30.160.60">
    <property type="entry name" value="Classic Zinc Finger"/>
    <property type="match status" value="1"/>
</dbReference>
<sequence length="339" mass="37118">MMAPRPPLHRLLGLLVLAASLGGGWLLWDYRVALDRPLAVPPAGLTLEVAPGESLRSLARRLAADGVLHRPLYLVAHARLEGVATRIQAGEYQIPAGETPRTLLARLVAGRVVQHRLTLVEGWTFAQVRAALEAEPALRQTLRGLPDAEVMARLGRPGEHPEGRFFPDTYQFPRGGTDLDLLRRAYEAMARHLAREWAGRAPGLPLETPYQALILASIVEKETGVAAERPLIAGVFIRRLQRGMRLQSDPTVIYGLGAAFDGNLRRADLRRDTPYNTYTRAGLPPTPIAMPGLDAIRAVLHPAPGDALYFVARGDGTHVFSATLAEHRRAVARYQRGGR</sequence>
<keyword evidence="4 7" id="KW-0472">Membrane</keyword>
<dbReference type="GO" id="GO:0005886">
    <property type="term" value="C:plasma membrane"/>
    <property type="evidence" value="ECO:0007669"/>
    <property type="project" value="UniProtKB-UniRule"/>
</dbReference>
<gene>
    <name evidence="7" type="primary">mltG</name>
    <name evidence="8" type="ORF">EDC57_1835</name>
</gene>
<dbReference type="RefSeq" id="WP_245995205.1">
    <property type="nucleotide sequence ID" value="NZ_RJVI01000002.1"/>
</dbReference>
<dbReference type="GO" id="GO:0009252">
    <property type="term" value="P:peptidoglycan biosynthetic process"/>
    <property type="evidence" value="ECO:0007669"/>
    <property type="project" value="UniProtKB-UniRule"/>
</dbReference>
<comment type="function">
    <text evidence="7">Functions as a peptidoglycan terminase that cleaves nascent peptidoglycan strands endolytically to terminate their elongation.</text>
</comment>
<proteinExistence type="inferred from homology"/>
<evidence type="ECO:0000256" key="7">
    <source>
        <dbReference type="HAMAP-Rule" id="MF_02065"/>
    </source>
</evidence>
<dbReference type="PANTHER" id="PTHR30518">
    <property type="entry name" value="ENDOLYTIC MUREIN TRANSGLYCOSYLASE"/>
    <property type="match status" value="1"/>
</dbReference>
<keyword evidence="7" id="KW-0997">Cell inner membrane</keyword>
<organism evidence="8 9">
    <name type="scientific">Inmirania thermothiophila</name>
    <dbReference type="NCBI Taxonomy" id="1750597"/>
    <lineage>
        <taxon>Bacteria</taxon>
        <taxon>Pseudomonadati</taxon>
        <taxon>Pseudomonadota</taxon>
        <taxon>Gammaproteobacteria</taxon>
        <taxon>Chromatiales</taxon>
        <taxon>Ectothiorhodospiraceae</taxon>
        <taxon>Inmirania</taxon>
    </lineage>
</organism>
<evidence type="ECO:0000256" key="2">
    <source>
        <dbReference type="ARBA" id="ARBA00022692"/>
    </source>
</evidence>
<protein>
    <recommendedName>
        <fullName evidence="7">Endolytic murein transglycosylase</fullName>
        <ecNumber evidence="7">4.2.2.29</ecNumber>
    </recommendedName>
    <alternativeName>
        <fullName evidence="7">Peptidoglycan lytic transglycosylase</fullName>
    </alternativeName>
    <alternativeName>
        <fullName evidence="7">Peptidoglycan polymerization terminase</fullName>
    </alternativeName>
</protein>
<comment type="similarity">
    <text evidence="7">Belongs to the transglycosylase MltG family.</text>
</comment>
<dbReference type="PANTHER" id="PTHR30518:SF2">
    <property type="entry name" value="ENDOLYTIC MUREIN TRANSGLYCOSYLASE"/>
    <property type="match status" value="1"/>
</dbReference>
<accession>A0A3N1Y1D1</accession>